<reference evidence="1 2" key="1">
    <citation type="journal article" date="2011" name="J. Bacteriol.">
        <title>Complete genome sequence of the cellulose-degrading bacterium Cellulosilyticum lentocellum.</title>
        <authorList>
            <consortium name="US DOE Joint Genome Institute"/>
            <person name="Miller D.A."/>
            <person name="Suen G."/>
            <person name="Bruce D."/>
            <person name="Copeland A."/>
            <person name="Cheng J.F."/>
            <person name="Detter C."/>
            <person name="Goodwin L.A."/>
            <person name="Han C.S."/>
            <person name="Hauser L.J."/>
            <person name="Land M.L."/>
            <person name="Lapidus A."/>
            <person name="Lucas S."/>
            <person name="Meincke L."/>
            <person name="Pitluck S."/>
            <person name="Tapia R."/>
            <person name="Teshima H."/>
            <person name="Woyke T."/>
            <person name="Fox B.G."/>
            <person name="Angert E.R."/>
            <person name="Currie C.R."/>
        </authorList>
    </citation>
    <scope>NUCLEOTIDE SEQUENCE [LARGE SCALE GENOMIC DNA]</scope>
    <source>
        <strain evidence="2">ATCC 49066 / DSM 5427 / NCIMB 11756 / RHM5</strain>
    </source>
</reference>
<evidence type="ECO:0000313" key="1">
    <source>
        <dbReference type="EMBL" id="ADZ83969.1"/>
    </source>
</evidence>
<sequence length="40" mass="4637">MSEDNQLDKKPKTWDEAIKELGAFIKASKEQEQQQESKAE</sequence>
<protein>
    <submittedName>
        <fullName evidence="1">Uncharacterized protein</fullName>
    </submittedName>
</protein>
<dbReference type="RefSeq" id="WP_013657263.1">
    <property type="nucleotide sequence ID" value="NC_015275.1"/>
</dbReference>
<dbReference type="EMBL" id="CP002582">
    <property type="protein sequence ID" value="ADZ83969.1"/>
    <property type="molecule type" value="Genomic_DNA"/>
</dbReference>
<keyword evidence="2" id="KW-1185">Reference proteome</keyword>
<organism evidence="1 2">
    <name type="scientific">Cellulosilyticum lentocellum (strain ATCC 49066 / DSM 5427 / NCIMB 11756 / RHM5)</name>
    <name type="common">Clostridium lentocellum</name>
    <dbReference type="NCBI Taxonomy" id="642492"/>
    <lineage>
        <taxon>Bacteria</taxon>
        <taxon>Bacillati</taxon>
        <taxon>Bacillota</taxon>
        <taxon>Clostridia</taxon>
        <taxon>Lachnospirales</taxon>
        <taxon>Cellulosilyticaceae</taxon>
        <taxon>Cellulosilyticum</taxon>
    </lineage>
</organism>
<dbReference type="STRING" id="642492.Clole_2260"/>
<dbReference type="HOGENOM" id="CLU_3286870_0_0_9"/>
<dbReference type="Proteomes" id="UP000008467">
    <property type="component" value="Chromosome"/>
</dbReference>
<dbReference type="AlphaFoldDB" id="F2JRP8"/>
<gene>
    <name evidence="1" type="ordered locus">Clole_2260</name>
</gene>
<proteinExistence type="predicted"/>
<dbReference type="KEGG" id="cle:Clole_2260"/>
<name>F2JRP8_CELLD</name>
<accession>F2JRP8</accession>
<evidence type="ECO:0000313" key="2">
    <source>
        <dbReference type="Proteomes" id="UP000008467"/>
    </source>
</evidence>